<evidence type="ECO:0000313" key="2">
    <source>
        <dbReference type="EMBL" id="TFU97967.1"/>
    </source>
</evidence>
<dbReference type="Proteomes" id="UP000297253">
    <property type="component" value="Unassembled WGS sequence"/>
</dbReference>
<dbReference type="RefSeq" id="WP_135181912.1">
    <property type="nucleotide sequence ID" value="NZ_JADGKZ010000006.1"/>
</dbReference>
<gene>
    <name evidence="2" type="ORF">E4T82_05745</name>
</gene>
<dbReference type="OrthoDB" id="9913028at2"/>
<protein>
    <submittedName>
        <fullName evidence="2">Uncharacterized protein</fullName>
    </submittedName>
</protein>
<keyword evidence="1" id="KW-0472">Membrane</keyword>
<keyword evidence="1" id="KW-0812">Transmembrane</keyword>
<sequence>MHDYHTIKNSHFDIYFILIILFIWSMIAWFPADIPFPFGNHSMSVIDVIFRYFLPASGYLSILASLLFRRIKLFLFGLLCLQPIVVTLALSYFIFGLFGLDAR</sequence>
<evidence type="ECO:0000256" key="1">
    <source>
        <dbReference type="SAM" id="Phobius"/>
    </source>
</evidence>
<feature type="transmembrane region" description="Helical" evidence="1">
    <location>
        <begin position="75"/>
        <end position="100"/>
    </location>
</feature>
<dbReference type="AlphaFoldDB" id="A0A4Y9JAX0"/>
<feature type="transmembrane region" description="Helical" evidence="1">
    <location>
        <begin position="12"/>
        <end position="30"/>
    </location>
</feature>
<dbReference type="EMBL" id="SPPD01000006">
    <property type="protein sequence ID" value="TFU97967.1"/>
    <property type="molecule type" value="Genomic_DNA"/>
</dbReference>
<proteinExistence type="predicted"/>
<reference evidence="2 3" key="1">
    <citation type="submission" date="2019-03" db="EMBL/GenBank/DDBJ databases">
        <title>Diversity of the mouse oral microbiome.</title>
        <authorList>
            <person name="Joseph S."/>
            <person name="Aduse-Opoku J."/>
            <person name="Curtis M."/>
            <person name="Wade W."/>
            <person name="Hashim A."/>
        </authorList>
    </citation>
    <scope>NUCLEOTIDE SEQUENCE [LARGE SCALE GENOMIC DNA]</scope>
    <source>
        <strain evidence="2 3">WM131</strain>
    </source>
</reference>
<comment type="caution">
    <text evidence="2">The sequence shown here is derived from an EMBL/GenBank/DDBJ whole genome shotgun (WGS) entry which is preliminary data.</text>
</comment>
<keyword evidence="1" id="KW-1133">Transmembrane helix</keyword>
<name>A0A4Y9JAX0_9STRE</name>
<accession>A0A4Y9JAX0</accession>
<evidence type="ECO:0000313" key="3">
    <source>
        <dbReference type="Proteomes" id="UP000297253"/>
    </source>
</evidence>
<organism evidence="2 3">
    <name type="scientific">Streptococcus cuniculi</name>
    <dbReference type="NCBI Taxonomy" id="1432788"/>
    <lineage>
        <taxon>Bacteria</taxon>
        <taxon>Bacillati</taxon>
        <taxon>Bacillota</taxon>
        <taxon>Bacilli</taxon>
        <taxon>Lactobacillales</taxon>
        <taxon>Streptococcaceae</taxon>
        <taxon>Streptococcus</taxon>
    </lineage>
</organism>
<feature type="transmembrane region" description="Helical" evidence="1">
    <location>
        <begin position="50"/>
        <end position="68"/>
    </location>
</feature>